<keyword evidence="5" id="KW-0067">ATP-binding</keyword>
<evidence type="ECO:0000313" key="9">
    <source>
        <dbReference type="Proteomes" id="UP000887577"/>
    </source>
</evidence>
<protein>
    <submittedName>
        <fullName evidence="10">Protein kinase domain-containing protein</fullName>
    </submittedName>
</protein>
<sequence>MSGAVAEGGGEEIPQKIEKKKEKKKKPLPTPVLHHHDEPGPVDLPLGKIVARRWKVVDKLGEGGCGAVYLVQNTKNLQKAALKAESNFVAGGSVLKLEVQILKKLIGRKYVAQLLTSGKKEKYGYMVMTVFGPSLSRIFKHCKREFSVSTQIRLGMQILYGLKQLHEVGYVHRDVKPANFAIGLKGKESRVIHLLDFGLAREFVIKNEAGFLELRRPRENTLFRGTVKYCSVNSHKRAEQGRPDDLWSMVYMLVEMRGPLPWDRSHDKHQIGKIKKDVTDEDLLLKCPPQMLEITAHLRELDYYIRPDYLRIYSIFEDMMNVNGIKYSDLYDWEIERRPKGYGTAGSTDKLKGGKLRRKISKILTVSEDVSMQKTSHVGEAQVSASINDKTSMQDESDEKQPPFSAEEFEKNELGF</sequence>
<dbReference type="InterPro" id="IPR050235">
    <property type="entry name" value="CK1_Ser-Thr_kinase"/>
</dbReference>
<evidence type="ECO:0000259" key="8">
    <source>
        <dbReference type="PROSITE" id="PS50011"/>
    </source>
</evidence>
<evidence type="ECO:0000256" key="4">
    <source>
        <dbReference type="ARBA" id="ARBA00022777"/>
    </source>
</evidence>
<feature type="domain" description="Protein kinase" evidence="8">
    <location>
        <begin position="54"/>
        <end position="320"/>
    </location>
</feature>
<feature type="region of interest" description="Disordered" evidence="7">
    <location>
        <begin position="372"/>
        <end position="416"/>
    </location>
</feature>
<evidence type="ECO:0000256" key="5">
    <source>
        <dbReference type="ARBA" id="ARBA00022840"/>
    </source>
</evidence>
<dbReference type="SUPFAM" id="SSF56112">
    <property type="entry name" value="Protein kinase-like (PK-like)"/>
    <property type="match status" value="1"/>
</dbReference>
<evidence type="ECO:0000256" key="3">
    <source>
        <dbReference type="ARBA" id="ARBA00022741"/>
    </source>
</evidence>
<keyword evidence="9" id="KW-1185">Reference proteome</keyword>
<dbReference type="InterPro" id="IPR047916">
    <property type="entry name" value="TTBK_Asator-like_STKc"/>
</dbReference>
<evidence type="ECO:0000256" key="2">
    <source>
        <dbReference type="ARBA" id="ARBA00022679"/>
    </source>
</evidence>
<dbReference type="CDD" id="cd14017">
    <property type="entry name" value="STKc_TTBK"/>
    <property type="match status" value="1"/>
</dbReference>
<name>A0A914YR93_9BILA</name>
<dbReference type="Proteomes" id="UP000887577">
    <property type="component" value="Unplaced"/>
</dbReference>
<accession>A0A914YR93</accession>
<evidence type="ECO:0000256" key="1">
    <source>
        <dbReference type="ARBA" id="ARBA00022527"/>
    </source>
</evidence>
<dbReference type="GO" id="GO:0004674">
    <property type="term" value="F:protein serine/threonine kinase activity"/>
    <property type="evidence" value="ECO:0007669"/>
    <property type="project" value="UniProtKB-KW"/>
</dbReference>
<dbReference type="Gene3D" id="1.10.510.10">
    <property type="entry name" value="Transferase(Phosphotransferase) domain 1"/>
    <property type="match status" value="1"/>
</dbReference>
<dbReference type="GO" id="GO:0005524">
    <property type="term" value="F:ATP binding"/>
    <property type="evidence" value="ECO:0007669"/>
    <property type="project" value="UniProtKB-KW"/>
</dbReference>
<dbReference type="Pfam" id="PF00069">
    <property type="entry name" value="Pkinase"/>
    <property type="match status" value="1"/>
</dbReference>
<dbReference type="WBParaSite" id="PSU_v2.g3285.t1">
    <property type="protein sequence ID" value="PSU_v2.g3285.t1"/>
    <property type="gene ID" value="PSU_v2.g3285"/>
</dbReference>
<keyword evidence="4" id="KW-0418">Kinase</keyword>
<dbReference type="InterPro" id="IPR011009">
    <property type="entry name" value="Kinase-like_dom_sf"/>
</dbReference>
<feature type="region of interest" description="Disordered" evidence="7">
    <location>
        <begin position="1"/>
        <end position="40"/>
    </location>
</feature>
<evidence type="ECO:0000256" key="7">
    <source>
        <dbReference type="SAM" id="MobiDB-lite"/>
    </source>
</evidence>
<evidence type="ECO:0000256" key="6">
    <source>
        <dbReference type="ARBA" id="ARBA00061588"/>
    </source>
</evidence>
<comment type="similarity">
    <text evidence="6">Belongs to the protein kinase superfamily. CK1 Ser/Thr protein kinase family.</text>
</comment>
<dbReference type="AlphaFoldDB" id="A0A914YR93"/>
<keyword evidence="3" id="KW-0547">Nucleotide-binding</keyword>
<organism evidence="9 10">
    <name type="scientific">Panagrolaimus superbus</name>
    <dbReference type="NCBI Taxonomy" id="310955"/>
    <lineage>
        <taxon>Eukaryota</taxon>
        <taxon>Metazoa</taxon>
        <taxon>Ecdysozoa</taxon>
        <taxon>Nematoda</taxon>
        <taxon>Chromadorea</taxon>
        <taxon>Rhabditida</taxon>
        <taxon>Tylenchina</taxon>
        <taxon>Panagrolaimomorpha</taxon>
        <taxon>Panagrolaimoidea</taxon>
        <taxon>Panagrolaimidae</taxon>
        <taxon>Panagrolaimus</taxon>
    </lineage>
</organism>
<keyword evidence="2" id="KW-0808">Transferase</keyword>
<dbReference type="InterPro" id="IPR000719">
    <property type="entry name" value="Prot_kinase_dom"/>
</dbReference>
<dbReference type="PROSITE" id="PS50011">
    <property type="entry name" value="PROTEIN_KINASE_DOM"/>
    <property type="match status" value="1"/>
</dbReference>
<dbReference type="GO" id="GO:0015630">
    <property type="term" value="C:microtubule cytoskeleton"/>
    <property type="evidence" value="ECO:0007669"/>
    <property type="project" value="UniProtKB-ARBA"/>
</dbReference>
<dbReference type="SMART" id="SM00220">
    <property type="entry name" value="S_TKc"/>
    <property type="match status" value="1"/>
</dbReference>
<reference evidence="10" key="1">
    <citation type="submission" date="2022-11" db="UniProtKB">
        <authorList>
            <consortium name="WormBaseParasite"/>
        </authorList>
    </citation>
    <scope>IDENTIFICATION</scope>
</reference>
<dbReference type="FunFam" id="3.30.200.20:FF:000358">
    <property type="entry name" value="Tau tubulin kinase 2b"/>
    <property type="match status" value="1"/>
</dbReference>
<dbReference type="PANTHER" id="PTHR11909">
    <property type="entry name" value="CASEIN KINASE-RELATED"/>
    <property type="match status" value="1"/>
</dbReference>
<evidence type="ECO:0000313" key="10">
    <source>
        <dbReference type="WBParaSite" id="PSU_v2.g3285.t1"/>
    </source>
</evidence>
<keyword evidence="1" id="KW-0723">Serine/threonine-protein kinase</keyword>
<proteinExistence type="inferred from homology"/>